<proteinExistence type="predicted"/>
<accession>A0A371JCF2</accession>
<dbReference type="PANTHER" id="PTHR31143:SF2">
    <property type="entry name" value="FR47-LIKE DOMAIN-CONTAINING PROTEIN-RELATED"/>
    <property type="match status" value="1"/>
</dbReference>
<feature type="domain" description="N-acetyltransferase" evidence="1">
    <location>
        <begin position="118"/>
        <end position="246"/>
    </location>
</feature>
<dbReference type="PROSITE" id="PS51186">
    <property type="entry name" value="GNAT"/>
    <property type="match status" value="1"/>
</dbReference>
<dbReference type="Gene3D" id="3.40.630.110">
    <property type="entry name" value="GNAT acetyltransferase-like"/>
    <property type="match status" value="1"/>
</dbReference>
<name>A0A371JCF2_9FIRM</name>
<dbReference type="Gene3D" id="3.40.630.30">
    <property type="match status" value="1"/>
</dbReference>
<reference evidence="2 3" key="1">
    <citation type="journal article" date="2017" name="Genome Announc.">
        <title>Draft Genome Sequence of a Sporulating and Motile Strain of Lachnotalea glycerini Isolated from Water in Quebec City, Canada.</title>
        <authorList>
            <person name="Maheux A.F."/>
            <person name="Boudreau D.K."/>
            <person name="Berube E."/>
            <person name="Boissinot M."/>
            <person name="Raymond F."/>
            <person name="Brodeur S."/>
            <person name="Corbeil J."/>
            <person name="Isabel S."/>
            <person name="Omar R.F."/>
            <person name="Bergeron M.G."/>
        </authorList>
    </citation>
    <scope>NUCLEOTIDE SEQUENCE [LARGE SCALE GENOMIC DNA]</scope>
    <source>
        <strain evidence="2 3">CCRI-19302</strain>
    </source>
</reference>
<dbReference type="EMBL" id="NOKA02000037">
    <property type="protein sequence ID" value="RDY30439.1"/>
    <property type="molecule type" value="Genomic_DNA"/>
</dbReference>
<keyword evidence="3" id="KW-1185">Reference proteome</keyword>
<evidence type="ECO:0000313" key="2">
    <source>
        <dbReference type="EMBL" id="RDY30439.1"/>
    </source>
</evidence>
<dbReference type="InterPro" id="IPR000182">
    <property type="entry name" value="GNAT_dom"/>
</dbReference>
<dbReference type="AlphaFoldDB" id="A0A371JCF2"/>
<dbReference type="InterPro" id="IPR042573">
    <property type="entry name" value="GNAT_acetyltra_N"/>
</dbReference>
<dbReference type="InterPro" id="IPR016181">
    <property type="entry name" value="Acyl_CoA_acyltransferase"/>
</dbReference>
<dbReference type="InterPro" id="IPR027365">
    <property type="entry name" value="GNAT_acetyltra_YdfB-like"/>
</dbReference>
<evidence type="ECO:0000259" key="1">
    <source>
        <dbReference type="PROSITE" id="PS51186"/>
    </source>
</evidence>
<gene>
    <name evidence="2" type="ORF">CG710_014675</name>
</gene>
<dbReference type="SUPFAM" id="SSF55729">
    <property type="entry name" value="Acyl-CoA N-acyltransferases (Nat)"/>
    <property type="match status" value="1"/>
</dbReference>
<sequence>MKLMQTINKITPFFLGWSETLIWSCLQGCMGNFITDNANNPTAALIVVGDFCFCGGTPNNALVAKAAAPIIIPRNEEWEKSIESVWGNNVEKTLRYAFKKEANIFDLEKLTQYTKSLKEGYHLKLIDEKIYHDIMHDNWSKDLCSQFKDYSDYNKRGLGIAVVYQDKLVCGASSYTVYNGGIEIEIDTKQEFRRKGLATACAAKLIIECLERKLYPSWDAHDLRSVALAEKLGYHMDNPYTVYIKK</sequence>
<protein>
    <submittedName>
        <fullName evidence="2">GNAT family N-acetyltransferase</fullName>
    </submittedName>
</protein>
<dbReference type="PANTHER" id="PTHR31143">
    <property type="match status" value="1"/>
</dbReference>
<dbReference type="GO" id="GO:0016747">
    <property type="term" value="F:acyltransferase activity, transferring groups other than amino-acyl groups"/>
    <property type="evidence" value="ECO:0007669"/>
    <property type="project" value="InterPro"/>
</dbReference>
<dbReference type="Pfam" id="PF12746">
    <property type="entry name" value="GNAT_acetyltran"/>
    <property type="match status" value="1"/>
</dbReference>
<dbReference type="Proteomes" id="UP000216411">
    <property type="component" value="Unassembled WGS sequence"/>
</dbReference>
<dbReference type="OrthoDB" id="7054616at2"/>
<comment type="caution">
    <text evidence="2">The sequence shown here is derived from an EMBL/GenBank/DDBJ whole genome shotgun (WGS) entry which is preliminary data.</text>
</comment>
<evidence type="ECO:0000313" key="3">
    <source>
        <dbReference type="Proteomes" id="UP000216411"/>
    </source>
</evidence>
<organism evidence="2 3">
    <name type="scientific">Lachnotalea glycerini</name>
    <dbReference type="NCBI Taxonomy" id="1763509"/>
    <lineage>
        <taxon>Bacteria</taxon>
        <taxon>Bacillati</taxon>
        <taxon>Bacillota</taxon>
        <taxon>Clostridia</taxon>
        <taxon>Lachnospirales</taxon>
        <taxon>Lachnospiraceae</taxon>
        <taxon>Lachnotalea</taxon>
    </lineage>
</organism>
<keyword evidence="2" id="KW-0808">Transferase</keyword>
<dbReference type="RefSeq" id="WP_094378425.1">
    <property type="nucleotide sequence ID" value="NZ_NOKA02000037.1"/>
</dbReference>